<keyword evidence="3" id="KW-1185">Reference proteome</keyword>
<reference evidence="2 3" key="1">
    <citation type="submission" date="2020-02" db="EMBL/GenBank/DDBJ databases">
        <authorList>
            <person name="Ferguson B K."/>
        </authorList>
    </citation>
    <scope>NUCLEOTIDE SEQUENCE [LARGE SCALE GENOMIC DNA]</scope>
</reference>
<dbReference type="AlphaFoldDB" id="A0A6H5GIN9"/>
<protein>
    <submittedName>
        <fullName evidence="2">Uncharacterized protein</fullName>
    </submittedName>
</protein>
<evidence type="ECO:0000256" key="1">
    <source>
        <dbReference type="SAM" id="MobiDB-lite"/>
    </source>
</evidence>
<dbReference type="Proteomes" id="UP000479000">
    <property type="component" value="Unassembled WGS sequence"/>
</dbReference>
<organism evidence="2 3">
    <name type="scientific">Nesidiocoris tenuis</name>
    <dbReference type="NCBI Taxonomy" id="355587"/>
    <lineage>
        <taxon>Eukaryota</taxon>
        <taxon>Metazoa</taxon>
        <taxon>Ecdysozoa</taxon>
        <taxon>Arthropoda</taxon>
        <taxon>Hexapoda</taxon>
        <taxon>Insecta</taxon>
        <taxon>Pterygota</taxon>
        <taxon>Neoptera</taxon>
        <taxon>Paraneoptera</taxon>
        <taxon>Hemiptera</taxon>
        <taxon>Heteroptera</taxon>
        <taxon>Panheteroptera</taxon>
        <taxon>Cimicomorpha</taxon>
        <taxon>Miridae</taxon>
        <taxon>Dicyphina</taxon>
        <taxon>Nesidiocoris</taxon>
    </lineage>
</organism>
<gene>
    <name evidence="2" type="ORF">NTEN_LOCUS7658</name>
</gene>
<accession>A0A6H5GIN9</accession>
<evidence type="ECO:0000313" key="2">
    <source>
        <dbReference type="EMBL" id="CAB0001871.1"/>
    </source>
</evidence>
<dbReference type="EMBL" id="CADCXU010011686">
    <property type="protein sequence ID" value="CAB0001871.1"/>
    <property type="molecule type" value="Genomic_DNA"/>
</dbReference>
<name>A0A6H5GIN9_9HEMI</name>
<feature type="compositionally biased region" description="Polar residues" evidence="1">
    <location>
        <begin position="59"/>
        <end position="72"/>
    </location>
</feature>
<feature type="region of interest" description="Disordered" evidence="1">
    <location>
        <begin position="45"/>
        <end position="78"/>
    </location>
</feature>
<sequence length="78" mass="8581">MRSEYCKLNKTLLDKKTDFFVAKDFLFAPTGDGNDWLFARSCPGRALPPSRRGSERRTATGTNGNISANSAQAGRLRA</sequence>
<evidence type="ECO:0000313" key="3">
    <source>
        <dbReference type="Proteomes" id="UP000479000"/>
    </source>
</evidence>
<proteinExistence type="predicted"/>